<name>A0A420YCT8_9PEZI</name>
<dbReference type="InterPro" id="IPR009688">
    <property type="entry name" value="FAM210A/B-like_dom"/>
</dbReference>
<reference evidence="4 5" key="1">
    <citation type="submission" date="2018-08" db="EMBL/GenBank/DDBJ databases">
        <title>Draft genome of the lignicolous fungus Coniochaeta pulveracea.</title>
        <authorList>
            <person name="Borstlap C.J."/>
            <person name="De Witt R.N."/>
            <person name="Botha A."/>
            <person name="Volschenk H."/>
        </authorList>
    </citation>
    <scope>NUCLEOTIDE SEQUENCE [LARGE SCALE GENOMIC DNA]</scope>
    <source>
        <strain evidence="4 5">CAB683</strain>
    </source>
</reference>
<feature type="region of interest" description="Disordered" evidence="1">
    <location>
        <begin position="57"/>
        <end position="106"/>
    </location>
</feature>
<protein>
    <recommendedName>
        <fullName evidence="3">DUF1279 domain-containing protein</fullName>
    </recommendedName>
</protein>
<dbReference type="PANTHER" id="PTHR21377:SF0">
    <property type="entry name" value="PROTEIN FAM210B, MITOCHONDRIAL"/>
    <property type="match status" value="1"/>
</dbReference>
<feature type="domain" description="DUF1279" evidence="3">
    <location>
        <begin position="118"/>
        <end position="251"/>
    </location>
</feature>
<dbReference type="AlphaFoldDB" id="A0A420YCT8"/>
<organism evidence="4 5">
    <name type="scientific">Coniochaeta pulveracea</name>
    <dbReference type="NCBI Taxonomy" id="177199"/>
    <lineage>
        <taxon>Eukaryota</taxon>
        <taxon>Fungi</taxon>
        <taxon>Dikarya</taxon>
        <taxon>Ascomycota</taxon>
        <taxon>Pezizomycotina</taxon>
        <taxon>Sordariomycetes</taxon>
        <taxon>Sordariomycetidae</taxon>
        <taxon>Coniochaetales</taxon>
        <taxon>Coniochaetaceae</taxon>
        <taxon>Coniochaeta</taxon>
    </lineage>
</organism>
<feature type="transmembrane region" description="Helical" evidence="2">
    <location>
        <begin position="127"/>
        <end position="150"/>
    </location>
</feature>
<comment type="caution">
    <text evidence="4">The sequence shown here is derived from an EMBL/GenBank/DDBJ whole genome shotgun (WGS) entry which is preliminary data.</text>
</comment>
<dbReference type="Proteomes" id="UP000275385">
    <property type="component" value="Unassembled WGS sequence"/>
</dbReference>
<gene>
    <name evidence="4" type="ORF">DL546_007692</name>
</gene>
<dbReference type="PANTHER" id="PTHR21377">
    <property type="entry name" value="PROTEIN FAM210B, MITOCHONDRIAL"/>
    <property type="match status" value="1"/>
</dbReference>
<keyword evidence="2" id="KW-1133">Transmembrane helix</keyword>
<dbReference type="STRING" id="177199.A0A420YCT8"/>
<keyword evidence="2" id="KW-0472">Membrane</keyword>
<dbReference type="Pfam" id="PF06916">
    <property type="entry name" value="FAM210A-B_dom"/>
    <property type="match status" value="1"/>
</dbReference>
<dbReference type="EMBL" id="QVQW01000019">
    <property type="protein sequence ID" value="RKU45719.1"/>
    <property type="molecule type" value="Genomic_DNA"/>
</dbReference>
<sequence>MEALQRRTLQQLVDFVALGNRSTVRKLPGRRTIWTRELSTGSSTAVSIPWHHRIGSAASQTLRQAPRPQTRRFTTKFTAPLRSPPKRSFHSSKSRRSTKNSAKDPLEDIPEAKLTISQRLKKLSREYGWTAVGVYLALSVLDFPFCFLLVRTVGTDRIARAEEWLVSRLEKAVPQGVKERWHDYKQALKDRSKETVGEEVTNGVEMAGWGVKEAEERNKTEASLGTQLALAYAIHKSFIFVRVPLTAAVLPKVVKVLRGWGWQIGKKPVKKVVTKST</sequence>
<evidence type="ECO:0000313" key="5">
    <source>
        <dbReference type="Proteomes" id="UP000275385"/>
    </source>
</evidence>
<dbReference type="InterPro" id="IPR045866">
    <property type="entry name" value="FAM210A/B-like"/>
</dbReference>
<accession>A0A420YCT8</accession>
<feature type="compositionally biased region" description="Basic residues" evidence="1">
    <location>
        <begin position="84"/>
        <end position="98"/>
    </location>
</feature>
<keyword evidence="2" id="KW-0812">Transmembrane</keyword>
<evidence type="ECO:0000313" key="4">
    <source>
        <dbReference type="EMBL" id="RKU45719.1"/>
    </source>
</evidence>
<dbReference type="OrthoDB" id="426386at2759"/>
<proteinExistence type="predicted"/>
<evidence type="ECO:0000256" key="2">
    <source>
        <dbReference type="SAM" id="Phobius"/>
    </source>
</evidence>
<evidence type="ECO:0000259" key="3">
    <source>
        <dbReference type="Pfam" id="PF06916"/>
    </source>
</evidence>
<dbReference type="GO" id="GO:0005739">
    <property type="term" value="C:mitochondrion"/>
    <property type="evidence" value="ECO:0007669"/>
    <property type="project" value="TreeGrafter"/>
</dbReference>
<evidence type="ECO:0000256" key="1">
    <source>
        <dbReference type="SAM" id="MobiDB-lite"/>
    </source>
</evidence>
<keyword evidence="5" id="KW-1185">Reference proteome</keyword>